<proteinExistence type="predicted"/>
<keyword evidence="2" id="KW-1185">Reference proteome</keyword>
<evidence type="ECO:0000313" key="1">
    <source>
        <dbReference type="EMBL" id="AFU60083.1"/>
    </source>
</evidence>
<dbReference type="OrthoDB" id="8891at2157"/>
<dbReference type="KEGG" id="nga:Ngar_c31670"/>
<dbReference type="STRING" id="1237085.Ngar_c31670"/>
<dbReference type="InParanoid" id="K0IL04"/>
<sequence>MGLEITPSLKDALRELYYKEGCDQKGWAYIALKDIDIKGNTLVFNKGVHRISIKLMDKIVTEVKELSRSVNGNFLFDYLACKTGQLSKYGDVMLANPDALCWVKIGNGAFSSDQIDVLDRIKLPLVVFRIKDVLAPPAKVEMRWDIRSGDEWLDELDDLRDQAESDDEYF</sequence>
<dbReference type="EMBL" id="CP002408">
    <property type="protein sequence ID" value="AFU60083.1"/>
    <property type="molecule type" value="Genomic_DNA"/>
</dbReference>
<protein>
    <submittedName>
        <fullName evidence="1">Uncharacterized protein</fullName>
    </submittedName>
</protein>
<dbReference type="RefSeq" id="WP_015020616.1">
    <property type="nucleotide sequence ID" value="NC_018719.1"/>
</dbReference>
<evidence type="ECO:0000313" key="2">
    <source>
        <dbReference type="Proteomes" id="UP000008037"/>
    </source>
</evidence>
<dbReference type="GeneID" id="13796977"/>
<dbReference type="HOGENOM" id="CLU_1607076_0_0_2"/>
<dbReference type="BioCyc" id="CNIT1237085:G1324-3167-MONOMER"/>
<name>K0IL04_NITGG</name>
<gene>
    <name evidence="1" type="ordered locus">Ngar_c31670</name>
</gene>
<organism evidence="1 2">
    <name type="scientific">Nitrososphaera gargensis (strain Ga9.2)</name>
    <dbReference type="NCBI Taxonomy" id="1237085"/>
    <lineage>
        <taxon>Archaea</taxon>
        <taxon>Nitrososphaerota</taxon>
        <taxon>Nitrososphaeria</taxon>
        <taxon>Nitrososphaerales</taxon>
        <taxon>Nitrososphaeraceae</taxon>
        <taxon>Nitrososphaera</taxon>
    </lineage>
</organism>
<accession>K0IL04</accession>
<reference evidence="1 2" key="1">
    <citation type="journal article" date="2012" name="Environ. Microbiol.">
        <title>The genome of the ammonia-oxidizing Candidatus Nitrososphaera gargensis: insights into metabolic versatility and environmental adaptations.</title>
        <authorList>
            <person name="Spang A."/>
            <person name="Poehlein A."/>
            <person name="Offre P."/>
            <person name="Zumbragel S."/>
            <person name="Haider S."/>
            <person name="Rychlik N."/>
            <person name="Nowka B."/>
            <person name="Schmeisser C."/>
            <person name="Lebedeva E.V."/>
            <person name="Rattei T."/>
            <person name="Bohm C."/>
            <person name="Schmid M."/>
            <person name="Galushko A."/>
            <person name="Hatzenpichler R."/>
            <person name="Weinmaier T."/>
            <person name="Daniel R."/>
            <person name="Schleper C."/>
            <person name="Spieck E."/>
            <person name="Streit W."/>
            <person name="Wagner M."/>
        </authorList>
    </citation>
    <scope>NUCLEOTIDE SEQUENCE [LARGE SCALE GENOMIC DNA]</scope>
    <source>
        <strain evidence="2">Ga9.2</strain>
    </source>
</reference>
<dbReference type="AlphaFoldDB" id="K0IL04"/>
<dbReference type="Proteomes" id="UP000008037">
    <property type="component" value="Chromosome"/>
</dbReference>